<evidence type="ECO:0000313" key="2">
    <source>
        <dbReference type="EMBL" id="EMD95170.1"/>
    </source>
</evidence>
<sequence length="159" mass="16132">MGGEGAGEGAASGVETGNRACHGAAWASTATGQRLTVSKLAEHMYHRPAVAGAPGLPAHWPTPHTTRPLQQRGDGGLARAQPTAADFTVGLQMQSTLAASACARVRQAGASRWCGLAGGDVGMPAGAAVLLPLCSALASRLTDTRHTHPHALTLARLCQ</sequence>
<dbReference type="Proteomes" id="UP000016936">
    <property type="component" value="Unassembled WGS sequence"/>
</dbReference>
<gene>
    <name evidence="2" type="ORF">COCHEDRAFT_1027658</name>
</gene>
<evidence type="ECO:0000256" key="1">
    <source>
        <dbReference type="SAM" id="MobiDB-lite"/>
    </source>
</evidence>
<evidence type="ECO:0000313" key="3">
    <source>
        <dbReference type="Proteomes" id="UP000016936"/>
    </source>
</evidence>
<name>M2TCA2_COCH5</name>
<reference evidence="3" key="2">
    <citation type="journal article" date="2013" name="PLoS Genet.">
        <title>Comparative genome structure, secondary metabolite, and effector coding capacity across Cochliobolus pathogens.</title>
        <authorList>
            <person name="Condon B.J."/>
            <person name="Leng Y."/>
            <person name="Wu D."/>
            <person name="Bushley K.E."/>
            <person name="Ohm R.A."/>
            <person name="Otillar R."/>
            <person name="Martin J."/>
            <person name="Schackwitz W."/>
            <person name="Grimwood J."/>
            <person name="MohdZainudin N."/>
            <person name="Xue C."/>
            <person name="Wang R."/>
            <person name="Manning V.A."/>
            <person name="Dhillon B."/>
            <person name="Tu Z.J."/>
            <person name="Steffenson B.J."/>
            <person name="Salamov A."/>
            <person name="Sun H."/>
            <person name="Lowry S."/>
            <person name="LaButti K."/>
            <person name="Han J."/>
            <person name="Copeland A."/>
            <person name="Lindquist E."/>
            <person name="Barry K."/>
            <person name="Schmutz J."/>
            <person name="Baker S.E."/>
            <person name="Ciuffetti L.M."/>
            <person name="Grigoriev I.V."/>
            <person name="Zhong S."/>
            <person name="Turgeon B.G."/>
        </authorList>
    </citation>
    <scope>NUCLEOTIDE SEQUENCE [LARGE SCALE GENOMIC DNA]</scope>
    <source>
        <strain evidence="3">C5 / ATCC 48332 / race O</strain>
    </source>
</reference>
<proteinExistence type="predicted"/>
<dbReference type="AlphaFoldDB" id="M2TCA2"/>
<organism evidence="2 3">
    <name type="scientific">Cochliobolus heterostrophus (strain C5 / ATCC 48332 / race O)</name>
    <name type="common">Southern corn leaf blight fungus</name>
    <name type="synonym">Bipolaris maydis</name>
    <dbReference type="NCBI Taxonomy" id="701091"/>
    <lineage>
        <taxon>Eukaryota</taxon>
        <taxon>Fungi</taxon>
        <taxon>Dikarya</taxon>
        <taxon>Ascomycota</taxon>
        <taxon>Pezizomycotina</taxon>
        <taxon>Dothideomycetes</taxon>
        <taxon>Pleosporomycetidae</taxon>
        <taxon>Pleosporales</taxon>
        <taxon>Pleosporineae</taxon>
        <taxon>Pleosporaceae</taxon>
        <taxon>Bipolaris</taxon>
    </lineage>
</organism>
<reference evidence="2 3" key="1">
    <citation type="journal article" date="2012" name="PLoS Pathog.">
        <title>Diverse lifestyles and strategies of plant pathogenesis encoded in the genomes of eighteen Dothideomycetes fungi.</title>
        <authorList>
            <person name="Ohm R.A."/>
            <person name="Feau N."/>
            <person name="Henrissat B."/>
            <person name="Schoch C.L."/>
            <person name="Horwitz B.A."/>
            <person name="Barry K.W."/>
            <person name="Condon B.J."/>
            <person name="Copeland A.C."/>
            <person name="Dhillon B."/>
            <person name="Glaser F."/>
            <person name="Hesse C.N."/>
            <person name="Kosti I."/>
            <person name="LaButti K."/>
            <person name="Lindquist E.A."/>
            <person name="Lucas S."/>
            <person name="Salamov A.A."/>
            <person name="Bradshaw R.E."/>
            <person name="Ciuffetti L."/>
            <person name="Hamelin R.C."/>
            <person name="Kema G.H.J."/>
            <person name="Lawrence C."/>
            <person name="Scott J.A."/>
            <person name="Spatafora J.W."/>
            <person name="Turgeon B.G."/>
            <person name="de Wit P.J.G.M."/>
            <person name="Zhong S."/>
            <person name="Goodwin S.B."/>
            <person name="Grigoriev I.V."/>
        </authorList>
    </citation>
    <scope>NUCLEOTIDE SEQUENCE [LARGE SCALE GENOMIC DNA]</scope>
    <source>
        <strain evidence="3">C5 / ATCC 48332 / race O</strain>
    </source>
</reference>
<accession>M2TCA2</accession>
<dbReference type="HOGENOM" id="CLU_1660576_0_0_1"/>
<dbReference type="EMBL" id="KB445571">
    <property type="protein sequence ID" value="EMD95170.1"/>
    <property type="molecule type" value="Genomic_DNA"/>
</dbReference>
<keyword evidence="3" id="KW-1185">Reference proteome</keyword>
<feature type="region of interest" description="Disordered" evidence="1">
    <location>
        <begin position="52"/>
        <end position="79"/>
    </location>
</feature>
<protein>
    <submittedName>
        <fullName evidence="2">Uncharacterized protein</fullName>
    </submittedName>
</protein>